<feature type="compositionally biased region" description="Polar residues" evidence="1">
    <location>
        <begin position="706"/>
        <end position="724"/>
    </location>
</feature>
<dbReference type="EMBL" id="MLIQ01000042">
    <property type="protein sequence ID" value="OHU47194.1"/>
    <property type="molecule type" value="Genomic_DNA"/>
</dbReference>
<keyword evidence="2" id="KW-1133">Transmembrane helix</keyword>
<keyword evidence="2" id="KW-0812">Transmembrane</keyword>
<comment type="caution">
    <text evidence="3">The sequence shown here is derived from an EMBL/GenBank/DDBJ whole genome shotgun (WGS) entry which is preliminary data.</text>
</comment>
<dbReference type="AlphaFoldDB" id="A0A1S1LKS0"/>
<feature type="compositionally biased region" description="Low complexity" evidence="1">
    <location>
        <begin position="666"/>
        <end position="688"/>
    </location>
</feature>
<evidence type="ECO:0000256" key="1">
    <source>
        <dbReference type="SAM" id="MobiDB-lite"/>
    </source>
</evidence>
<dbReference type="Proteomes" id="UP000180043">
    <property type="component" value="Unassembled WGS sequence"/>
</dbReference>
<keyword evidence="2" id="KW-0472">Membrane</keyword>
<proteinExistence type="predicted"/>
<accession>A0A1S1LKS0</accession>
<protein>
    <submittedName>
        <fullName evidence="3">Uncharacterized protein</fullName>
    </submittedName>
</protein>
<evidence type="ECO:0000313" key="4">
    <source>
        <dbReference type="Proteomes" id="UP000180043"/>
    </source>
</evidence>
<organism evidence="3 4">
    <name type="scientific">Mycobacteroides chelonae</name>
    <name type="common">Mycobacterium chelonae</name>
    <dbReference type="NCBI Taxonomy" id="1774"/>
    <lineage>
        <taxon>Bacteria</taxon>
        <taxon>Bacillati</taxon>
        <taxon>Actinomycetota</taxon>
        <taxon>Actinomycetes</taxon>
        <taxon>Mycobacteriales</taxon>
        <taxon>Mycobacteriaceae</taxon>
        <taxon>Mycobacteroides</taxon>
    </lineage>
</organism>
<feature type="region of interest" description="Disordered" evidence="1">
    <location>
        <begin position="666"/>
        <end position="724"/>
    </location>
</feature>
<feature type="compositionally biased region" description="Basic and acidic residues" evidence="1">
    <location>
        <begin position="485"/>
        <end position="513"/>
    </location>
</feature>
<reference evidence="3 4" key="1">
    <citation type="submission" date="2016-10" db="EMBL/GenBank/DDBJ databases">
        <title>Evaluation of Human, Veterinary and Environmental Mycobacterium chelonae Isolates by Core Genome Phylogenomic Analysis, Targeted Gene Comparison, and Anti-microbial Susceptibility Patterns: A Tale of Mistaken Identities.</title>
        <authorList>
            <person name="Fogelson S.B."/>
            <person name="Camus A.C."/>
            <person name="Lorenz W."/>
            <person name="Vasireddy R."/>
            <person name="Vasireddy S."/>
            <person name="Smith T."/>
            <person name="Brown-Elliott B.A."/>
            <person name="Wallace R.J.Jr."/>
            <person name="Hasan N.A."/>
            <person name="Reischl U."/>
            <person name="Sanchez S."/>
        </authorList>
    </citation>
    <scope>NUCLEOTIDE SEQUENCE [LARGE SCALE GENOMIC DNA]</scope>
    <source>
        <strain evidence="3 4">15515</strain>
    </source>
</reference>
<sequence length="724" mass="74571">MPDVAGAGTSTLHDVLRSQTVNPFAAFGAAAALQRVAGRDSVNQALNRWAGKTPEAGADAAKAGQGLSDAERLKNIGLASPNESASAAKPASAPASVADSKAAGRQAVKEAQKTLAKDFAENSARVAVKEASLLAARNGAKFGAAMALRLLALGTPGVGTALTLALWAFDTDGRRAFNNLISSMLGVGAAPDLNAPPQPPRTKFLPITNDGNRDDTIEKMDHGMATTNERSFGFNPDDVWPTVEPNIPTTSQYGGFRAQMNQLGAHLKSALEAPEAVYQSYRDEPYVAKMWAKTKPGVDAMGEVHSKVLPQMGTKMLAAATATNNAYQAFRQVNLNNRAEISNSTSGLIPGRANHVNAGKMSDSTDEMKQSLSDIDRIAQELATLADPITIVANRVSGGDSSPRTDGKPQAEPQPQQPAAPVAPPAAPPAAKPDVAKDLASQLLGRGVPGFGNPMSGMGAPSVPQVPVPPGLGQALGGAKPFQPLKDDKDKEKELRDKLAEKLKPKDEKEPMKPEGPPQAGPPAGTGAGAGKPVKTPLGKPGDPKASNTVTVDGRPWKFDNPKLAQFVNNLANPEGGAHKSVRQSAIDAGYHLPPLDKDIGKPISESEMKPGAVIMGPDNRNAVFLGETGGQAMVRTEAGETTTLDKVLGTGAHVGIFELLDDGAAAGPADQGQVQQASAQNPSGAPAGTPPGSPSTADTDPGLISGQQRAATGLNPGNVTPGN</sequence>
<feature type="compositionally biased region" description="Pro residues" evidence="1">
    <location>
        <begin position="415"/>
        <end position="431"/>
    </location>
</feature>
<evidence type="ECO:0000313" key="3">
    <source>
        <dbReference type="EMBL" id="OHU47194.1"/>
    </source>
</evidence>
<gene>
    <name evidence="3" type="ORF">BKG82_26425</name>
</gene>
<feature type="region of interest" description="Disordered" evidence="1">
    <location>
        <begin position="393"/>
        <end position="550"/>
    </location>
</feature>
<name>A0A1S1LKS0_MYCCH</name>
<evidence type="ECO:0000256" key="2">
    <source>
        <dbReference type="SAM" id="Phobius"/>
    </source>
</evidence>
<feature type="region of interest" description="Disordered" evidence="1">
    <location>
        <begin position="80"/>
        <end position="100"/>
    </location>
</feature>
<feature type="transmembrane region" description="Helical" evidence="2">
    <location>
        <begin position="147"/>
        <end position="169"/>
    </location>
</feature>